<dbReference type="EMBL" id="LLXI01007235">
    <property type="protein sequence ID" value="PKY62493.1"/>
    <property type="molecule type" value="Genomic_DNA"/>
</dbReference>
<protein>
    <submittedName>
        <fullName evidence="1">Uncharacterized protein</fullName>
    </submittedName>
</protein>
<proteinExistence type="predicted"/>
<reference evidence="1 2" key="1">
    <citation type="submission" date="2015-10" db="EMBL/GenBank/DDBJ databases">
        <title>Genome analyses suggest a sexual origin of heterokaryosis in a supposedly ancient asexual fungus.</title>
        <authorList>
            <person name="Ropars J."/>
            <person name="Sedzielewska K."/>
            <person name="Noel J."/>
            <person name="Charron P."/>
            <person name="Farinelli L."/>
            <person name="Marton T."/>
            <person name="Kruger M."/>
            <person name="Pelin A."/>
            <person name="Brachmann A."/>
            <person name="Corradi N."/>
        </authorList>
    </citation>
    <scope>NUCLEOTIDE SEQUENCE [LARGE SCALE GENOMIC DNA]</scope>
    <source>
        <strain evidence="1 2">A4</strain>
    </source>
</reference>
<dbReference type="AlphaFoldDB" id="A0A2I1HUH4"/>
<comment type="caution">
    <text evidence="1">The sequence shown here is derived from an EMBL/GenBank/DDBJ whole genome shotgun (WGS) entry which is preliminary data.</text>
</comment>
<gene>
    <name evidence="1" type="ORF">RhiirA4_489045</name>
</gene>
<sequence>MNESRMCIIDWNKNKIKELRLKYRITEKYSLIKEVKDDENKIKETVRRIKEILNESEKEMV</sequence>
<accession>A0A2I1HUH4</accession>
<keyword evidence="2" id="KW-1185">Reference proteome</keyword>
<name>A0A2I1HUH4_9GLOM</name>
<evidence type="ECO:0000313" key="1">
    <source>
        <dbReference type="EMBL" id="PKY62493.1"/>
    </source>
</evidence>
<evidence type="ECO:0000313" key="2">
    <source>
        <dbReference type="Proteomes" id="UP000234323"/>
    </source>
</evidence>
<organism evidence="1 2">
    <name type="scientific">Rhizophagus irregularis</name>
    <dbReference type="NCBI Taxonomy" id="588596"/>
    <lineage>
        <taxon>Eukaryota</taxon>
        <taxon>Fungi</taxon>
        <taxon>Fungi incertae sedis</taxon>
        <taxon>Mucoromycota</taxon>
        <taxon>Glomeromycotina</taxon>
        <taxon>Glomeromycetes</taxon>
        <taxon>Glomerales</taxon>
        <taxon>Glomeraceae</taxon>
        <taxon>Rhizophagus</taxon>
    </lineage>
</organism>
<dbReference type="Proteomes" id="UP000234323">
    <property type="component" value="Unassembled WGS sequence"/>
</dbReference>